<dbReference type="PANTHER" id="PTHR36118:SF1">
    <property type="entry name" value="ION-TRANSLOCATING OXIDOREDUCTASE COMPLEX SUBUNIT G"/>
    <property type="match status" value="1"/>
</dbReference>
<evidence type="ECO:0000256" key="3">
    <source>
        <dbReference type="ARBA" id="ARBA00022630"/>
    </source>
</evidence>
<dbReference type="PIRSF" id="PIRSF006091">
    <property type="entry name" value="E_trnsport_RnfG"/>
    <property type="match status" value="1"/>
</dbReference>
<evidence type="ECO:0000313" key="9">
    <source>
        <dbReference type="EMBL" id="MFD2200425.1"/>
    </source>
</evidence>
<keyword evidence="2 6" id="KW-0597">Phosphoprotein</keyword>
<evidence type="ECO:0000256" key="1">
    <source>
        <dbReference type="ARBA" id="ARBA00022448"/>
    </source>
</evidence>
<name>A0ABW5B6C5_9BACT</name>
<gene>
    <name evidence="6" type="primary">rnfG</name>
    <name evidence="9" type="ORF">ACFSKV_02530</name>
</gene>
<evidence type="ECO:0000256" key="6">
    <source>
        <dbReference type="HAMAP-Rule" id="MF_00479"/>
    </source>
</evidence>
<comment type="cofactor">
    <cofactor evidence="6">
        <name>FMN</name>
        <dbReference type="ChEBI" id="CHEBI:58210"/>
    </cofactor>
</comment>
<dbReference type="PANTHER" id="PTHR36118">
    <property type="entry name" value="ION-TRANSLOCATING OXIDOREDUCTASE COMPLEX SUBUNIT G"/>
    <property type="match status" value="1"/>
</dbReference>
<keyword evidence="5 6" id="KW-0249">Electron transport</keyword>
<comment type="subunit">
    <text evidence="6">The complex is composed of six subunits: RnfA, RnfB, RnfC, RnfD, RnfE and RnfG.</text>
</comment>
<reference evidence="10" key="1">
    <citation type="journal article" date="2019" name="Int. J. Syst. Evol. Microbiol.">
        <title>The Global Catalogue of Microorganisms (GCM) 10K type strain sequencing project: providing services to taxonomists for standard genome sequencing and annotation.</title>
        <authorList>
            <consortium name="The Broad Institute Genomics Platform"/>
            <consortium name="The Broad Institute Genome Sequencing Center for Infectious Disease"/>
            <person name="Wu L."/>
            <person name="Ma J."/>
        </authorList>
    </citation>
    <scope>NUCLEOTIDE SEQUENCE [LARGE SCALE GENOMIC DNA]</scope>
    <source>
        <strain evidence="10">KCTC 19812</strain>
    </source>
</reference>
<keyword evidence="6 7" id="KW-1133">Transmembrane helix</keyword>
<feature type="domain" description="FMN-binding" evidence="8">
    <location>
        <begin position="113"/>
        <end position="215"/>
    </location>
</feature>
<evidence type="ECO:0000256" key="7">
    <source>
        <dbReference type="SAM" id="Phobius"/>
    </source>
</evidence>
<dbReference type="InterPro" id="IPR010209">
    <property type="entry name" value="Ion_transpt_RnfG/RsxG"/>
</dbReference>
<keyword evidence="6 7" id="KW-0812">Transmembrane</keyword>
<keyword evidence="6" id="KW-1278">Translocase</keyword>
<evidence type="ECO:0000313" key="10">
    <source>
        <dbReference type="Proteomes" id="UP001597414"/>
    </source>
</evidence>
<comment type="function">
    <text evidence="6">Part of a membrane-bound complex that couples electron transfer with translocation of ions across the membrane.</text>
</comment>
<keyword evidence="10" id="KW-1185">Reference proteome</keyword>
<keyword evidence="3 6" id="KW-0285">Flavoprotein</keyword>
<dbReference type="InterPro" id="IPR007329">
    <property type="entry name" value="FMN-bd"/>
</dbReference>
<evidence type="ECO:0000256" key="5">
    <source>
        <dbReference type="ARBA" id="ARBA00022982"/>
    </source>
</evidence>
<keyword evidence="4 6" id="KW-0288">FMN</keyword>
<dbReference type="EMBL" id="JBHUIV010000005">
    <property type="protein sequence ID" value="MFD2200425.1"/>
    <property type="molecule type" value="Genomic_DNA"/>
</dbReference>
<proteinExistence type="inferred from homology"/>
<dbReference type="SMART" id="SM00900">
    <property type="entry name" value="FMN_bind"/>
    <property type="match status" value="1"/>
</dbReference>
<accession>A0ABW5B6C5</accession>
<sequence>MSQHKTIPSPTDASQGSKKMLTAMVGIGVFCALLIVLTYEGTKERIEKLKAEALEQAVFRVLPGISQTKIFELIEDGNFIPSDGKDRSKKLVYAGFDDGGSLVGIAIEASGQGYADVIRILYGYNPSNQTVVGMYVLESKETPGLGDKIEKDENFLSNFNALSVALTEDYKQIKNKVVPVKQGSKTNPWEVDGITGATISSRAIGNIIGESSSTMIPLIYNQLEKFKLD</sequence>
<keyword evidence="6" id="KW-1003">Cell membrane</keyword>
<organism evidence="9 10">
    <name type="scientific">Shivajiella indica</name>
    <dbReference type="NCBI Taxonomy" id="872115"/>
    <lineage>
        <taxon>Bacteria</taxon>
        <taxon>Pseudomonadati</taxon>
        <taxon>Bacteroidota</taxon>
        <taxon>Cytophagia</taxon>
        <taxon>Cytophagales</taxon>
        <taxon>Cyclobacteriaceae</taxon>
        <taxon>Shivajiella</taxon>
    </lineage>
</organism>
<feature type="modified residue" description="FMN phosphoryl threonine" evidence="6">
    <location>
        <position position="198"/>
    </location>
</feature>
<comment type="caution">
    <text evidence="9">The sequence shown here is derived from an EMBL/GenBank/DDBJ whole genome shotgun (WGS) entry which is preliminary data.</text>
</comment>
<dbReference type="Pfam" id="PF04205">
    <property type="entry name" value="FMN_bind"/>
    <property type="match status" value="1"/>
</dbReference>
<dbReference type="RefSeq" id="WP_380800123.1">
    <property type="nucleotide sequence ID" value="NZ_JBHUIV010000005.1"/>
</dbReference>
<protein>
    <recommendedName>
        <fullName evidence="6">Ion-translocating oxidoreductase complex subunit G</fullName>
        <ecNumber evidence="6">7.-.-.-</ecNumber>
    </recommendedName>
    <alternativeName>
        <fullName evidence="6">Rnf electron transport complex subunit G</fullName>
    </alternativeName>
</protein>
<evidence type="ECO:0000256" key="4">
    <source>
        <dbReference type="ARBA" id="ARBA00022643"/>
    </source>
</evidence>
<keyword evidence="6 7" id="KW-0472">Membrane</keyword>
<comment type="similarity">
    <text evidence="6">Belongs to the RnfG family.</text>
</comment>
<comment type="subcellular location">
    <subcellularLocation>
        <location evidence="6">Cell membrane</location>
        <topology evidence="6">Single-pass membrane protein</topology>
    </subcellularLocation>
</comment>
<keyword evidence="1 6" id="KW-0813">Transport</keyword>
<evidence type="ECO:0000256" key="2">
    <source>
        <dbReference type="ARBA" id="ARBA00022553"/>
    </source>
</evidence>
<dbReference type="EC" id="7.-.-.-" evidence="6"/>
<dbReference type="Proteomes" id="UP001597414">
    <property type="component" value="Unassembled WGS sequence"/>
</dbReference>
<feature type="transmembrane region" description="Helical" evidence="7">
    <location>
        <begin position="20"/>
        <end position="39"/>
    </location>
</feature>
<evidence type="ECO:0000259" key="8">
    <source>
        <dbReference type="SMART" id="SM00900"/>
    </source>
</evidence>
<dbReference type="HAMAP" id="MF_00479">
    <property type="entry name" value="RsxG_RnfG"/>
    <property type="match status" value="1"/>
</dbReference>